<gene>
    <name evidence="1" type="ORF">HPB51_014823</name>
</gene>
<comment type="caution">
    <text evidence="1">The sequence shown here is derived from an EMBL/GenBank/DDBJ whole genome shotgun (WGS) entry which is preliminary data.</text>
</comment>
<organism evidence="1 2">
    <name type="scientific">Rhipicephalus microplus</name>
    <name type="common">Cattle tick</name>
    <name type="synonym">Boophilus microplus</name>
    <dbReference type="NCBI Taxonomy" id="6941"/>
    <lineage>
        <taxon>Eukaryota</taxon>
        <taxon>Metazoa</taxon>
        <taxon>Ecdysozoa</taxon>
        <taxon>Arthropoda</taxon>
        <taxon>Chelicerata</taxon>
        <taxon>Arachnida</taxon>
        <taxon>Acari</taxon>
        <taxon>Parasitiformes</taxon>
        <taxon>Ixodida</taxon>
        <taxon>Ixodoidea</taxon>
        <taxon>Ixodidae</taxon>
        <taxon>Rhipicephalinae</taxon>
        <taxon>Rhipicephalus</taxon>
        <taxon>Boophilus</taxon>
    </lineage>
</organism>
<dbReference type="EMBL" id="JABSTU010000008">
    <property type="protein sequence ID" value="KAH8023574.1"/>
    <property type="molecule type" value="Genomic_DNA"/>
</dbReference>
<proteinExistence type="predicted"/>
<dbReference type="VEuPathDB" id="VectorBase:LOC119172673"/>
<name>A0A9J6DNH2_RHIMP</name>
<evidence type="ECO:0000313" key="1">
    <source>
        <dbReference type="EMBL" id="KAH8023574.1"/>
    </source>
</evidence>
<reference evidence="1" key="2">
    <citation type="submission" date="2021-09" db="EMBL/GenBank/DDBJ databases">
        <authorList>
            <person name="Jia N."/>
            <person name="Wang J."/>
            <person name="Shi W."/>
            <person name="Du L."/>
            <person name="Sun Y."/>
            <person name="Zhan W."/>
            <person name="Jiang J."/>
            <person name="Wang Q."/>
            <person name="Zhang B."/>
            <person name="Ji P."/>
            <person name="Sakyi L.B."/>
            <person name="Cui X."/>
            <person name="Yuan T."/>
            <person name="Jiang B."/>
            <person name="Yang W."/>
            <person name="Lam T.T.-Y."/>
            <person name="Chang Q."/>
            <person name="Ding S."/>
            <person name="Wang X."/>
            <person name="Zhu J."/>
            <person name="Ruan X."/>
            <person name="Zhao L."/>
            <person name="Wei J."/>
            <person name="Que T."/>
            <person name="Du C."/>
            <person name="Cheng J."/>
            <person name="Dai P."/>
            <person name="Han X."/>
            <person name="Huang E."/>
            <person name="Gao Y."/>
            <person name="Liu J."/>
            <person name="Shao H."/>
            <person name="Ye R."/>
            <person name="Li L."/>
            <person name="Wei W."/>
            <person name="Wang X."/>
            <person name="Wang C."/>
            <person name="Huo Q."/>
            <person name="Li W."/>
            <person name="Guo W."/>
            <person name="Chen H."/>
            <person name="Chen S."/>
            <person name="Zhou L."/>
            <person name="Zhou L."/>
            <person name="Ni X."/>
            <person name="Tian J."/>
            <person name="Zhou Y."/>
            <person name="Sheng Y."/>
            <person name="Liu T."/>
            <person name="Pan Y."/>
            <person name="Xia L."/>
            <person name="Li J."/>
            <person name="Zhao F."/>
            <person name="Cao W."/>
        </authorList>
    </citation>
    <scope>NUCLEOTIDE SEQUENCE</scope>
    <source>
        <strain evidence="1">Rmic-2018</strain>
        <tissue evidence="1">Larvae</tissue>
    </source>
</reference>
<dbReference type="Proteomes" id="UP000821866">
    <property type="component" value="Chromosome 6"/>
</dbReference>
<dbReference type="AlphaFoldDB" id="A0A9J6DNH2"/>
<keyword evidence="2" id="KW-1185">Reference proteome</keyword>
<sequence>MPLEKAFRSPSNRDVLKTGSLFIQSANLTQERWGKVLQAYGVNIKSEVIYWTEKAIFVKKFFELWSEYGERDAFLLLSWCTVQLAALFANRHLIVNYYGDEYRAAVMHGSFCLRKTYLIAGNAAFSYYRTDILLPRSRASAETLAVTVREAFLRRVERWRYYDKNTTVVSEWNSTARVFAVIDGKYAGISPGDATALPNMTDSFLQNWQTVGLSYAYYASDTVYDAMRQLQLHARLEDDFALLPYAFSFPLYAVDGSHTMNLAGVGREMTRALSELFLDAYASSASARQAFSELGQCLKAPNSKVSLLEFITLDTLSEAHNSLGFHADRRPINLEKFSASQLFFIAGLLRNVPRQFN</sequence>
<evidence type="ECO:0000313" key="2">
    <source>
        <dbReference type="Proteomes" id="UP000821866"/>
    </source>
</evidence>
<protein>
    <submittedName>
        <fullName evidence="1">Uncharacterized protein</fullName>
    </submittedName>
</protein>
<accession>A0A9J6DNH2</accession>
<reference evidence="1" key="1">
    <citation type="journal article" date="2020" name="Cell">
        <title>Large-Scale Comparative Analyses of Tick Genomes Elucidate Their Genetic Diversity and Vector Capacities.</title>
        <authorList>
            <consortium name="Tick Genome and Microbiome Consortium (TIGMIC)"/>
            <person name="Jia N."/>
            <person name="Wang J."/>
            <person name="Shi W."/>
            <person name="Du L."/>
            <person name="Sun Y."/>
            <person name="Zhan W."/>
            <person name="Jiang J.F."/>
            <person name="Wang Q."/>
            <person name="Zhang B."/>
            <person name="Ji P."/>
            <person name="Bell-Sakyi L."/>
            <person name="Cui X.M."/>
            <person name="Yuan T.T."/>
            <person name="Jiang B.G."/>
            <person name="Yang W.F."/>
            <person name="Lam T.T."/>
            <person name="Chang Q.C."/>
            <person name="Ding S.J."/>
            <person name="Wang X.J."/>
            <person name="Zhu J.G."/>
            <person name="Ruan X.D."/>
            <person name="Zhao L."/>
            <person name="Wei J.T."/>
            <person name="Ye R.Z."/>
            <person name="Que T.C."/>
            <person name="Du C.H."/>
            <person name="Zhou Y.H."/>
            <person name="Cheng J.X."/>
            <person name="Dai P.F."/>
            <person name="Guo W.B."/>
            <person name="Han X.H."/>
            <person name="Huang E.J."/>
            <person name="Li L.F."/>
            <person name="Wei W."/>
            <person name="Gao Y.C."/>
            <person name="Liu J.Z."/>
            <person name="Shao H.Z."/>
            <person name="Wang X."/>
            <person name="Wang C.C."/>
            <person name="Yang T.C."/>
            <person name="Huo Q.B."/>
            <person name="Li W."/>
            <person name="Chen H.Y."/>
            <person name="Chen S.E."/>
            <person name="Zhou L.G."/>
            <person name="Ni X.B."/>
            <person name="Tian J.H."/>
            <person name="Sheng Y."/>
            <person name="Liu T."/>
            <person name="Pan Y.S."/>
            <person name="Xia L.Y."/>
            <person name="Li J."/>
            <person name="Zhao F."/>
            <person name="Cao W.C."/>
        </authorList>
    </citation>
    <scope>NUCLEOTIDE SEQUENCE</scope>
    <source>
        <strain evidence="1">Rmic-2018</strain>
    </source>
</reference>